<dbReference type="InterPro" id="IPR050624">
    <property type="entry name" value="HTH-type_Tx_Regulator"/>
</dbReference>
<dbReference type="PANTHER" id="PTHR43479:SF11">
    <property type="entry name" value="ACREF_ENVCD OPERON REPRESSOR-RELATED"/>
    <property type="match status" value="1"/>
</dbReference>
<name>A0A3B7MTM2_9BACT</name>
<dbReference type="InterPro" id="IPR009057">
    <property type="entry name" value="Homeodomain-like_sf"/>
</dbReference>
<reference evidence="4 5" key="1">
    <citation type="submission" date="2018-09" db="EMBL/GenBank/DDBJ databases">
        <title>Genome sequencing of strain 6GH32-13.</title>
        <authorList>
            <person name="Weon H.-Y."/>
            <person name="Heo J."/>
            <person name="Kwon S.-W."/>
        </authorList>
    </citation>
    <scope>NUCLEOTIDE SEQUENCE [LARGE SCALE GENOMIC DNA]</scope>
    <source>
        <strain evidence="4 5">5GH32-13</strain>
    </source>
</reference>
<dbReference type="Proteomes" id="UP000263900">
    <property type="component" value="Chromosome"/>
</dbReference>
<dbReference type="PANTHER" id="PTHR43479">
    <property type="entry name" value="ACREF/ENVCD OPERON REPRESSOR-RELATED"/>
    <property type="match status" value="1"/>
</dbReference>
<protein>
    <submittedName>
        <fullName evidence="4">TetR/AcrR family transcriptional regulator</fullName>
    </submittedName>
</protein>
<proteinExistence type="predicted"/>
<gene>
    <name evidence="4" type="ORF">D3H65_21490</name>
</gene>
<evidence type="ECO:0000256" key="2">
    <source>
        <dbReference type="PROSITE-ProRule" id="PRU00335"/>
    </source>
</evidence>
<evidence type="ECO:0000256" key="1">
    <source>
        <dbReference type="ARBA" id="ARBA00023125"/>
    </source>
</evidence>
<keyword evidence="1 2" id="KW-0238">DNA-binding</keyword>
<feature type="DNA-binding region" description="H-T-H motif" evidence="2">
    <location>
        <begin position="28"/>
        <end position="47"/>
    </location>
</feature>
<dbReference type="SUPFAM" id="SSF46689">
    <property type="entry name" value="Homeodomain-like"/>
    <property type="match status" value="1"/>
</dbReference>
<evidence type="ECO:0000259" key="3">
    <source>
        <dbReference type="PROSITE" id="PS50977"/>
    </source>
</evidence>
<accession>A0A3B7MTM2</accession>
<dbReference type="Gene3D" id="1.10.10.60">
    <property type="entry name" value="Homeodomain-like"/>
    <property type="match status" value="1"/>
</dbReference>
<dbReference type="Pfam" id="PF00440">
    <property type="entry name" value="TetR_N"/>
    <property type="match status" value="1"/>
</dbReference>
<dbReference type="PROSITE" id="PS50977">
    <property type="entry name" value="HTH_TETR_2"/>
    <property type="match status" value="1"/>
</dbReference>
<dbReference type="InterPro" id="IPR036271">
    <property type="entry name" value="Tet_transcr_reg_TetR-rel_C_sf"/>
</dbReference>
<dbReference type="EMBL" id="CP032157">
    <property type="protein sequence ID" value="AXY76410.1"/>
    <property type="molecule type" value="Genomic_DNA"/>
</dbReference>
<dbReference type="SUPFAM" id="SSF48498">
    <property type="entry name" value="Tetracyclin repressor-like, C-terminal domain"/>
    <property type="match status" value="1"/>
</dbReference>
<evidence type="ECO:0000313" key="4">
    <source>
        <dbReference type="EMBL" id="AXY76410.1"/>
    </source>
</evidence>
<dbReference type="KEGG" id="pseg:D3H65_21490"/>
<dbReference type="GO" id="GO:0003677">
    <property type="term" value="F:DNA binding"/>
    <property type="evidence" value="ECO:0007669"/>
    <property type="project" value="UniProtKB-UniRule"/>
</dbReference>
<evidence type="ECO:0000313" key="5">
    <source>
        <dbReference type="Proteomes" id="UP000263900"/>
    </source>
</evidence>
<dbReference type="InterPro" id="IPR001647">
    <property type="entry name" value="HTH_TetR"/>
</dbReference>
<dbReference type="RefSeq" id="WP_119052287.1">
    <property type="nucleotide sequence ID" value="NZ_CP032157.1"/>
</dbReference>
<sequence length="219" mass="25551">MIPEPNTKIRIRQKADELFTKYGIRSVSMDDIANALGMSKKTIYQYFVDKDELVEAVLEADIHQMQTDCVAIAVDARNAIDEVFLSIDRVLEQFRNMNPMLIYDLEKFHVRGFQKFMEHKNKFLLQVIRKNMERGLAEGLYRDDLNVEVLAKFRLESMMLAFNIDLYPPSKYSLADVSKELIEHFVFGLASQKGYKLIVKYKEERLKQAKHETLSGKTK</sequence>
<dbReference type="OrthoDB" id="881297at2"/>
<keyword evidence="5" id="KW-1185">Reference proteome</keyword>
<dbReference type="PRINTS" id="PR00455">
    <property type="entry name" value="HTHTETR"/>
</dbReference>
<organism evidence="4 5">
    <name type="scientific">Paraflavitalea soli</name>
    <dbReference type="NCBI Taxonomy" id="2315862"/>
    <lineage>
        <taxon>Bacteria</taxon>
        <taxon>Pseudomonadati</taxon>
        <taxon>Bacteroidota</taxon>
        <taxon>Chitinophagia</taxon>
        <taxon>Chitinophagales</taxon>
        <taxon>Chitinophagaceae</taxon>
        <taxon>Paraflavitalea</taxon>
    </lineage>
</organism>
<dbReference type="Gene3D" id="1.10.357.10">
    <property type="entry name" value="Tetracycline Repressor, domain 2"/>
    <property type="match status" value="1"/>
</dbReference>
<dbReference type="AlphaFoldDB" id="A0A3B7MTM2"/>
<feature type="domain" description="HTH tetR-type" evidence="3">
    <location>
        <begin position="5"/>
        <end position="65"/>
    </location>
</feature>